<dbReference type="PANTHER" id="PTHR33112:SF16">
    <property type="entry name" value="HETEROKARYON INCOMPATIBILITY DOMAIN-CONTAINING PROTEIN"/>
    <property type="match status" value="1"/>
</dbReference>
<dbReference type="EMBL" id="CAOQHR010000003">
    <property type="protein sequence ID" value="CAI6331649.1"/>
    <property type="molecule type" value="Genomic_DNA"/>
</dbReference>
<proteinExistence type="predicted"/>
<dbReference type="Pfam" id="PF06985">
    <property type="entry name" value="HET"/>
    <property type="match status" value="1"/>
</dbReference>
<evidence type="ECO:0000313" key="4">
    <source>
        <dbReference type="Proteomes" id="UP001152607"/>
    </source>
</evidence>
<dbReference type="OrthoDB" id="8300194at2759"/>
<feature type="domain" description="Heterokaryon incompatibility" evidence="2">
    <location>
        <begin position="68"/>
        <end position="219"/>
    </location>
</feature>
<organism evidence="3 4">
    <name type="scientific">Periconia digitata</name>
    <dbReference type="NCBI Taxonomy" id="1303443"/>
    <lineage>
        <taxon>Eukaryota</taxon>
        <taxon>Fungi</taxon>
        <taxon>Dikarya</taxon>
        <taxon>Ascomycota</taxon>
        <taxon>Pezizomycotina</taxon>
        <taxon>Dothideomycetes</taxon>
        <taxon>Pleosporomycetidae</taxon>
        <taxon>Pleosporales</taxon>
        <taxon>Massarineae</taxon>
        <taxon>Periconiaceae</taxon>
        <taxon>Periconia</taxon>
    </lineage>
</organism>
<dbReference type="Proteomes" id="UP001152607">
    <property type="component" value="Unassembled WGS sequence"/>
</dbReference>
<sequence>MSSYSRSKADAVALQWLKECESKHIACRKPRFTSPPTLPRRLLFIGALNSKEPRLIETSSLGDPYCRYATLSHCWGIASLPLQTTTSNLASRSIAICWDDLSSTYKDAIVVSQRMGVQYLWIDSLCIIQDDQKDFEEECSRMHFIYSNCYFMIAASDTKDGSEGFLPPPNAEDESTALSETSAFNPSSSTFRRNGSLDWMNWSAMLEGTLYKRCWAYQERQLAPRIIHYTHHGILWECRIGIGAGDISKIQLKRSTLFPNHENYMPKVGIFRILDLERTRLARKDIMTFWRFSVEEYSEKSLTHTVDRLPSLSGLAVAIASLLSNEPLNPSDPLYLAGLWLPDLNRQLFWTPTFPHDATQEQAQVTSLHPFIPTWSPLSYPNPISFHQALWNLETRTSTFYDIHKEKLENSITPNSSFAFLSTDIRPTSANGFGKISGTALRIRGCYIDLKVTDNLQTITQKIENQELRPDTRKLVTFHETMHYVRIGGHAVCMWFDFAAPDLPKDTPLRFLILFESEDWNVGLILRAKSGGGAGQVTYEKIGLFGIDPEKDRPIPTPLIRIIRGSRPQDMPEVEAREIEDRPKGLPQVMGKICLVGDVTLV</sequence>
<accession>A0A9W4U8Y4</accession>
<reference evidence="3" key="1">
    <citation type="submission" date="2023-01" db="EMBL/GenBank/DDBJ databases">
        <authorList>
            <person name="Van Ghelder C."/>
            <person name="Rancurel C."/>
        </authorList>
    </citation>
    <scope>NUCLEOTIDE SEQUENCE</scope>
    <source>
        <strain evidence="3">CNCM I-4278</strain>
    </source>
</reference>
<comment type="caution">
    <text evidence="3">The sequence shown here is derived from an EMBL/GenBank/DDBJ whole genome shotgun (WGS) entry which is preliminary data.</text>
</comment>
<evidence type="ECO:0000259" key="2">
    <source>
        <dbReference type="Pfam" id="PF06985"/>
    </source>
</evidence>
<name>A0A9W4U8Y4_9PLEO</name>
<evidence type="ECO:0000256" key="1">
    <source>
        <dbReference type="SAM" id="MobiDB-lite"/>
    </source>
</evidence>
<protein>
    <recommendedName>
        <fullName evidence="2">Heterokaryon incompatibility domain-containing protein</fullName>
    </recommendedName>
</protein>
<dbReference type="InterPro" id="IPR010730">
    <property type="entry name" value="HET"/>
</dbReference>
<evidence type="ECO:0000313" key="3">
    <source>
        <dbReference type="EMBL" id="CAI6331649.1"/>
    </source>
</evidence>
<dbReference type="AlphaFoldDB" id="A0A9W4U8Y4"/>
<keyword evidence="4" id="KW-1185">Reference proteome</keyword>
<feature type="region of interest" description="Disordered" evidence="1">
    <location>
        <begin position="163"/>
        <end position="184"/>
    </location>
</feature>
<dbReference type="PANTHER" id="PTHR33112">
    <property type="entry name" value="DOMAIN PROTEIN, PUTATIVE-RELATED"/>
    <property type="match status" value="1"/>
</dbReference>
<gene>
    <name evidence="3" type="ORF">PDIGIT_LOCUS4674</name>
</gene>